<keyword evidence="1" id="KW-1133">Transmembrane helix</keyword>
<organism evidence="2 3">
    <name type="scientific">Mauremys mutica</name>
    <name type="common">yellowpond turtle</name>
    <dbReference type="NCBI Taxonomy" id="74926"/>
    <lineage>
        <taxon>Eukaryota</taxon>
        <taxon>Metazoa</taxon>
        <taxon>Chordata</taxon>
        <taxon>Craniata</taxon>
        <taxon>Vertebrata</taxon>
        <taxon>Euteleostomi</taxon>
        <taxon>Archelosauria</taxon>
        <taxon>Testudinata</taxon>
        <taxon>Testudines</taxon>
        <taxon>Cryptodira</taxon>
        <taxon>Durocryptodira</taxon>
        <taxon>Testudinoidea</taxon>
        <taxon>Geoemydidae</taxon>
        <taxon>Geoemydinae</taxon>
        <taxon>Mauremys</taxon>
    </lineage>
</organism>
<feature type="non-terminal residue" evidence="2">
    <location>
        <position position="52"/>
    </location>
</feature>
<evidence type="ECO:0000256" key="1">
    <source>
        <dbReference type="SAM" id="Phobius"/>
    </source>
</evidence>
<name>A0A9D4B3C0_9SAUR</name>
<feature type="transmembrane region" description="Helical" evidence="1">
    <location>
        <begin position="17"/>
        <end position="39"/>
    </location>
</feature>
<keyword evidence="3" id="KW-1185">Reference proteome</keyword>
<evidence type="ECO:0000313" key="2">
    <source>
        <dbReference type="EMBL" id="KAH1186687.1"/>
    </source>
</evidence>
<sequence>LQDFGVTFCGETDFGGCIYLCSGVLLILLFLAGSVFHLTRTHLQKPNKKSKQ</sequence>
<comment type="caution">
    <text evidence="2">The sequence shown here is derived from an EMBL/GenBank/DDBJ whole genome shotgun (WGS) entry which is preliminary data.</text>
</comment>
<proteinExistence type="predicted"/>
<keyword evidence="1" id="KW-0812">Transmembrane</keyword>
<dbReference type="EMBL" id="JAHDVG010000463">
    <property type="protein sequence ID" value="KAH1186687.1"/>
    <property type="molecule type" value="Genomic_DNA"/>
</dbReference>
<gene>
    <name evidence="2" type="ORF">KIL84_019436</name>
</gene>
<keyword evidence="1" id="KW-0472">Membrane</keyword>
<feature type="non-terminal residue" evidence="2">
    <location>
        <position position="1"/>
    </location>
</feature>
<reference evidence="2" key="1">
    <citation type="submission" date="2021-09" db="EMBL/GenBank/DDBJ databases">
        <title>The genome of Mauremys mutica provides insights into the evolution of semi-aquatic lifestyle.</title>
        <authorList>
            <person name="Gong S."/>
            <person name="Gao Y."/>
        </authorList>
    </citation>
    <scope>NUCLEOTIDE SEQUENCE</scope>
    <source>
        <strain evidence="2">MM-2020</strain>
        <tissue evidence="2">Muscle</tissue>
    </source>
</reference>
<evidence type="ECO:0000313" key="3">
    <source>
        <dbReference type="Proteomes" id="UP000827986"/>
    </source>
</evidence>
<dbReference type="Proteomes" id="UP000827986">
    <property type="component" value="Unassembled WGS sequence"/>
</dbReference>
<dbReference type="AlphaFoldDB" id="A0A9D4B3C0"/>
<protein>
    <submittedName>
        <fullName evidence="2">Uncharacterized protein</fullName>
    </submittedName>
</protein>
<accession>A0A9D4B3C0</accession>